<feature type="signal peptide" evidence="5">
    <location>
        <begin position="1"/>
        <end position="25"/>
    </location>
</feature>
<dbReference type="InterPro" id="IPR044665">
    <property type="entry name" value="E_coli_cyclophilin_A-like"/>
</dbReference>
<dbReference type="OrthoDB" id="10520014at2759"/>
<reference evidence="7 9" key="1">
    <citation type="journal article" date="2012" name="Nature">
        <title>Algal genomes reveal evolutionary mosaicism and the fate of nucleomorphs.</title>
        <authorList>
            <consortium name="DOE Joint Genome Institute"/>
            <person name="Curtis B.A."/>
            <person name="Tanifuji G."/>
            <person name="Burki F."/>
            <person name="Gruber A."/>
            <person name="Irimia M."/>
            <person name="Maruyama S."/>
            <person name="Arias M.C."/>
            <person name="Ball S.G."/>
            <person name="Gile G.H."/>
            <person name="Hirakawa Y."/>
            <person name="Hopkins J.F."/>
            <person name="Kuo A."/>
            <person name="Rensing S.A."/>
            <person name="Schmutz J."/>
            <person name="Symeonidi A."/>
            <person name="Elias M."/>
            <person name="Eveleigh R.J."/>
            <person name="Herman E.K."/>
            <person name="Klute M.J."/>
            <person name="Nakayama T."/>
            <person name="Obornik M."/>
            <person name="Reyes-Prieto A."/>
            <person name="Armbrust E.V."/>
            <person name="Aves S.J."/>
            <person name="Beiko R.G."/>
            <person name="Coutinho P."/>
            <person name="Dacks J.B."/>
            <person name="Durnford D.G."/>
            <person name="Fast N.M."/>
            <person name="Green B.R."/>
            <person name="Grisdale C.J."/>
            <person name="Hempel F."/>
            <person name="Henrissat B."/>
            <person name="Hoppner M.P."/>
            <person name="Ishida K."/>
            <person name="Kim E."/>
            <person name="Koreny L."/>
            <person name="Kroth P.G."/>
            <person name="Liu Y."/>
            <person name="Malik S.B."/>
            <person name="Maier U.G."/>
            <person name="McRose D."/>
            <person name="Mock T."/>
            <person name="Neilson J.A."/>
            <person name="Onodera N.T."/>
            <person name="Poole A.M."/>
            <person name="Pritham E.J."/>
            <person name="Richards T.A."/>
            <person name="Rocap G."/>
            <person name="Roy S.W."/>
            <person name="Sarai C."/>
            <person name="Schaack S."/>
            <person name="Shirato S."/>
            <person name="Slamovits C.H."/>
            <person name="Spencer D.F."/>
            <person name="Suzuki S."/>
            <person name="Worden A.Z."/>
            <person name="Zauner S."/>
            <person name="Barry K."/>
            <person name="Bell C."/>
            <person name="Bharti A.K."/>
            <person name="Crow J.A."/>
            <person name="Grimwood J."/>
            <person name="Kramer R."/>
            <person name="Lindquist E."/>
            <person name="Lucas S."/>
            <person name="Salamov A."/>
            <person name="McFadden G.I."/>
            <person name="Lane C.E."/>
            <person name="Keeling P.J."/>
            <person name="Gray M.W."/>
            <person name="Grigoriev I.V."/>
            <person name="Archibald J.M."/>
        </authorList>
    </citation>
    <scope>NUCLEOTIDE SEQUENCE</scope>
    <source>
        <strain evidence="7 9">CCMP2712</strain>
    </source>
</reference>
<dbReference type="InterPro" id="IPR048563">
    <property type="entry name" value="CYP38_PsbQ-like"/>
</dbReference>
<dbReference type="KEGG" id="gtt:GUITHDRAFT_74596"/>
<dbReference type="EMBL" id="JH993022">
    <property type="protein sequence ID" value="EKX41688.1"/>
    <property type="molecule type" value="Genomic_DNA"/>
</dbReference>
<evidence type="ECO:0000256" key="5">
    <source>
        <dbReference type="SAM" id="SignalP"/>
    </source>
</evidence>
<keyword evidence="5" id="KW-0732">Signal</keyword>
<evidence type="ECO:0000256" key="3">
    <source>
        <dbReference type="ARBA" id="ARBA00023110"/>
    </source>
</evidence>
<protein>
    <recommendedName>
        <fullName evidence="1">peptidylprolyl isomerase</fullName>
        <ecNumber evidence="1">5.2.1.8</ecNumber>
    </recommendedName>
</protein>
<evidence type="ECO:0000256" key="1">
    <source>
        <dbReference type="ARBA" id="ARBA00013194"/>
    </source>
</evidence>
<feature type="chain" id="PRO_5008770713" description="peptidylprolyl isomerase" evidence="5">
    <location>
        <begin position="26"/>
        <end position="244"/>
    </location>
</feature>
<dbReference type="Proteomes" id="UP000011087">
    <property type="component" value="Unassembled WGS sequence"/>
</dbReference>
<dbReference type="PaxDb" id="55529-EKX41688"/>
<dbReference type="STRING" id="905079.L1IZI5"/>
<dbReference type="GO" id="GO:0003755">
    <property type="term" value="F:peptidyl-prolyl cis-trans isomerase activity"/>
    <property type="evidence" value="ECO:0007669"/>
    <property type="project" value="UniProtKB-KW"/>
</dbReference>
<evidence type="ECO:0000313" key="8">
    <source>
        <dbReference type="EnsemblProtists" id="EKX41688"/>
    </source>
</evidence>
<feature type="domain" description="Peptidyl-prolyl cis-trans isomerase CYP38-like PsbQ-like" evidence="6">
    <location>
        <begin position="120"/>
        <end position="238"/>
    </location>
</feature>
<keyword evidence="4" id="KW-0413">Isomerase</keyword>
<dbReference type="EnsemblProtists" id="EKX41688">
    <property type="protein sequence ID" value="EKX41688"/>
    <property type="gene ID" value="GUITHDRAFT_74596"/>
</dbReference>
<keyword evidence="3" id="KW-0697">Rotamase</keyword>
<dbReference type="RefSeq" id="XP_005828668.1">
    <property type="nucleotide sequence ID" value="XM_005828611.1"/>
</dbReference>
<dbReference type="GeneID" id="17298308"/>
<dbReference type="Pfam" id="PF21329">
    <property type="entry name" value="CYP38_PsbQ-like"/>
    <property type="match status" value="1"/>
</dbReference>
<dbReference type="PANTHER" id="PTHR43246">
    <property type="entry name" value="PEPTIDYL-PROLYL CIS-TRANS ISOMERASE CYP38, CHLOROPLASTIC"/>
    <property type="match status" value="1"/>
</dbReference>
<keyword evidence="2" id="KW-0793">Thylakoid</keyword>
<dbReference type="AlphaFoldDB" id="L1IZI5"/>
<name>L1IZI5_GUITC</name>
<evidence type="ECO:0000313" key="7">
    <source>
        <dbReference type="EMBL" id="EKX41688.1"/>
    </source>
</evidence>
<dbReference type="SUPFAM" id="SSF101112">
    <property type="entry name" value="Oxygen-evolving enhancer protein 3"/>
    <property type="match status" value="1"/>
</dbReference>
<evidence type="ECO:0000256" key="2">
    <source>
        <dbReference type="ARBA" id="ARBA00023078"/>
    </source>
</evidence>
<organism evidence="7">
    <name type="scientific">Guillardia theta (strain CCMP2712)</name>
    <name type="common">Cryptophyte</name>
    <dbReference type="NCBI Taxonomy" id="905079"/>
    <lineage>
        <taxon>Eukaryota</taxon>
        <taxon>Cryptophyceae</taxon>
        <taxon>Pyrenomonadales</taxon>
        <taxon>Geminigeraceae</taxon>
        <taxon>Guillardia</taxon>
    </lineage>
</organism>
<dbReference type="HOGENOM" id="CLU_1139841_0_0_1"/>
<reference evidence="9" key="2">
    <citation type="submission" date="2012-11" db="EMBL/GenBank/DDBJ databases">
        <authorList>
            <person name="Kuo A."/>
            <person name="Curtis B.A."/>
            <person name="Tanifuji G."/>
            <person name="Burki F."/>
            <person name="Gruber A."/>
            <person name="Irimia M."/>
            <person name="Maruyama S."/>
            <person name="Arias M.C."/>
            <person name="Ball S.G."/>
            <person name="Gile G.H."/>
            <person name="Hirakawa Y."/>
            <person name="Hopkins J.F."/>
            <person name="Rensing S.A."/>
            <person name="Schmutz J."/>
            <person name="Symeonidi A."/>
            <person name="Elias M."/>
            <person name="Eveleigh R.J."/>
            <person name="Herman E.K."/>
            <person name="Klute M.J."/>
            <person name="Nakayama T."/>
            <person name="Obornik M."/>
            <person name="Reyes-Prieto A."/>
            <person name="Armbrust E.V."/>
            <person name="Aves S.J."/>
            <person name="Beiko R.G."/>
            <person name="Coutinho P."/>
            <person name="Dacks J.B."/>
            <person name="Durnford D.G."/>
            <person name="Fast N.M."/>
            <person name="Green B.R."/>
            <person name="Grisdale C."/>
            <person name="Hempe F."/>
            <person name="Henrissat B."/>
            <person name="Hoppner M.P."/>
            <person name="Ishida K.-I."/>
            <person name="Kim E."/>
            <person name="Koreny L."/>
            <person name="Kroth P.G."/>
            <person name="Liu Y."/>
            <person name="Malik S.-B."/>
            <person name="Maier U.G."/>
            <person name="McRose D."/>
            <person name="Mock T."/>
            <person name="Neilson J.A."/>
            <person name="Onodera N.T."/>
            <person name="Poole A.M."/>
            <person name="Pritham E.J."/>
            <person name="Richards T.A."/>
            <person name="Rocap G."/>
            <person name="Roy S.W."/>
            <person name="Sarai C."/>
            <person name="Schaack S."/>
            <person name="Shirato S."/>
            <person name="Slamovits C.H."/>
            <person name="Spencer D.F."/>
            <person name="Suzuki S."/>
            <person name="Worden A.Z."/>
            <person name="Zauner S."/>
            <person name="Barry K."/>
            <person name="Bell C."/>
            <person name="Bharti A.K."/>
            <person name="Crow J.A."/>
            <person name="Grimwood J."/>
            <person name="Kramer R."/>
            <person name="Lindquist E."/>
            <person name="Lucas S."/>
            <person name="Salamov A."/>
            <person name="McFadden G.I."/>
            <person name="Lane C.E."/>
            <person name="Keeling P.J."/>
            <person name="Gray M.W."/>
            <person name="Grigoriev I.V."/>
            <person name="Archibald J.M."/>
        </authorList>
    </citation>
    <scope>NUCLEOTIDE SEQUENCE</scope>
    <source>
        <strain evidence="9">CCMP2712</strain>
    </source>
</reference>
<evidence type="ECO:0000256" key="4">
    <source>
        <dbReference type="ARBA" id="ARBA00023235"/>
    </source>
</evidence>
<keyword evidence="9" id="KW-1185">Reference proteome</keyword>
<evidence type="ECO:0000313" key="9">
    <source>
        <dbReference type="Proteomes" id="UP000011087"/>
    </source>
</evidence>
<proteinExistence type="predicted"/>
<dbReference type="InterPro" id="IPR023222">
    <property type="entry name" value="PsbQ-like_dom_sf"/>
</dbReference>
<evidence type="ECO:0000259" key="6">
    <source>
        <dbReference type="Pfam" id="PF21329"/>
    </source>
</evidence>
<accession>L1IZI5</accession>
<sequence length="244" mass="26425">MFMVQGRTLLALQAALVLLVSPCFCFAPSCLKLRSHGTMSPLRSARPSILMSAKPQDTLEAKLSSISNMIFSGILGASLILSPGMVTPDSPVSYGGTAYAQGATSSKVTRGAPSVDANKDPESILRLSLPINPKNPIREAQAELEMKMDKAFREIRGERWSKILGYSRKALNVVTTKSDAILKDVSSDRQAEGKALLDEVKSSLENVVKSVETQDVAVVEKAKRAALDKIGLLEQLMIKDFPYQ</sequence>
<dbReference type="EC" id="5.2.1.8" evidence="1"/>
<dbReference type="Gene3D" id="1.20.120.290">
    <property type="entry name" value="Oxygen-evolving enhancer protein 3 (PsbQ), four-helix up-down bundle"/>
    <property type="match status" value="1"/>
</dbReference>
<gene>
    <name evidence="7" type="ORF">GUITHDRAFT_74596</name>
</gene>
<reference evidence="8" key="3">
    <citation type="submission" date="2015-06" db="UniProtKB">
        <authorList>
            <consortium name="EnsemblProtists"/>
        </authorList>
    </citation>
    <scope>IDENTIFICATION</scope>
</reference>